<dbReference type="EMBL" id="BAAAUF010000050">
    <property type="protein sequence ID" value="GAA3062125.1"/>
    <property type="molecule type" value="Genomic_DNA"/>
</dbReference>
<reference evidence="2" key="1">
    <citation type="journal article" date="2019" name="Int. J. Syst. Evol. Microbiol.">
        <title>The Global Catalogue of Microorganisms (GCM) 10K type strain sequencing project: providing services to taxonomists for standard genome sequencing and annotation.</title>
        <authorList>
            <consortium name="The Broad Institute Genomics Platform"/>
            <consortium name="The Broad Institute Genome Sequencing Center for Infectious Disease"/>
            <person name="Wu L."/>
            <person name="Ma J."/>
        </authorList>
    </citation>
    <scope>NUCLEOTIDE SEQUENCE [LARGE SCALE GENOMIC DNA]</scope>
    <source>
        <strain evidence="2">JCM 9091</strain>
    </source>
</reference>
<name>A0ABP6LY08_9ACTN</name>
<accession>A0ABP6LY08</accession>
<dbReference type="Proteomes" id="UP001501532">
    <property type="component" value="Unassembled WGS sequence"/>
</dbReference>
<keyword evidence="2" id="KW-1185">Reference proteome</keyword>
<proteinExistence type="predicted"/>
<evidence type="ECO:0000313" key="1">
    <source>
        <dbReference type="EMBL" id="GAA3062125.1"/>
    </source>
</evidence>
<organism evidence="1 2">
    <name type="scientific">Streptomyces glomeratus</name>
    <dbReference type="NCBI Taxonomy" id="284452"/>
    <lineage>
        <taxon>Bacteria</taxon>
        <taxon>Bacillati</taxon>
        <taxon>Actinomycetota</taxon>
        <taxon>Actinomycetes</taxon>
        <taxon>Kitasatosporales</taxon>
        <taxon>Streptomycetaceae</taxon>
        <taxon>Streptomyces</taxon>
    </lineage>
</organism>
<protein>
    <submittedName>
        <fullName evidence="1">Uncharacterized protein</fullName>
    </submittedName>
</protein>
<gene>
    <name evidence="1" type="ORF">GCM10010448_51840</name>
</gene>
<evidence type="ECO:0000313" key="2">
    <source>
        <dbReference type="Proteomes" id="UP001501532"/>
    </source>
</evidence>
<sequence>MRRHTVARPGTVPREPVPVLARRPAVPVWLVRSPPRTAAGRSPATAGGRATARPGRWLYSVRSAPAVSSAGAAFSSGVSGAE</sequence>
<comment type="caution">
    <text evidence="1">The sequence shown here is derived from an EMBL/GenBank/DDBJ whole genome shotgun (WGS) entry which is preliminary data.</text>
</comment>